<name>A0A015MV89_RHIIW</name>
<proteinExistence type="predicted"/>
<organism evidence="1 2">
    <name type="scientific">Rhizophagus irregularis (strain DAOM 197198w)</name>
    <name type="common">Glomus intraradices</name>
    <dbReference type="NCBI Taxonomy" id="1432141"/>
    <lineage>
        <taxon>Eukaryota</taxon>
        <taxon>Fungi</taxon>
        <taxon>Fungi incertae sedis</taxon>
        <taxon>Mucoromycota</taxon>
        <taxon>Glomeromycotina</taxon>
        <taxon>Glomeromycetes</taxon>
        <taxon>Glomerales</taxon>
        <taxon>Glomeraceae</taxon>
        <taxon>Rhizophagus</taxon>
    </lineage>
</organism>
<keyword evidence="2" id="KW-1185">Reference proteome</keyword>
<dbReference type="Proteomes" id="UP000022910">
    <property type="component" value="Unassembled WGS sequence"/>
</dbReference>
<sequence>MDIWDKLQAIWDNHEMQKHIEKLSEYQRDPSCRKCYRNLEDRKELKEFLEFWKILKELIPQVGTFIWNTIINFSNLIPNEDEATVKVKKRRKVINVIIYSIRYDEKPEYTYKGIETIIEIIMENWLRVDDEGKIMVSVNKIKEEIQTNEEIIEFGHRIGEKEIERRFNEYWLWYKMKTGVVEESDRTRDYFKGLLYLEETIANKENKWKVTRFQRSMRYTTKVAYLKYKDGWKNNQLTEEIIKEFITSKQFEARISDAGSSELNLVDSEISEDSSDDKETSGLSIADIKEKLNRKGVLIEELKIERVIRLGYGPNQILVVEFWVKYNELENLSDEKLKSELDEWVRMKTQENKEAIAKFEQIIAKLGIVMSEGIIWYLYNWGFSEEDIGNRRFLQEYMGLIKIYPLINEKNQVIVRMLLKQFNEEGERAETEEWLERAQENEIKVSESELLTLWNMGYTEEEVFTEGLIGKFQEIKDGLKTAVTRELDLWLAKKRNKKEVENESSREEDEIDKTIMAVYELLLETENELTKIDISRILRLGFDQYELVTDGFIREYKVVHKKDDKKVHRPYKKYVYGFYTVYTYF</sequence>
<reference evidence="1 2" key="1">
    <citation type="submission" date="2014-02" db="EMBL/GenBank/DDBJ databases">
        <title>Single nucleus genome sequencing reveals high similarity among nuclei of an endomycorrhizal fungus.</title>
        <authorList>
            <person name="Lin K."/>
            <person name="Geurts R."/>
            <person name="Zhang Z."/>
            <person name="Limpens E."/>
            <person name="Saunders D.G."/>
            <person name="Mu D."/>
            <person name="Pang E."/>
            <person name="Cao H."/>
            <person name="Cha H."/>
            <person name="Lin T."/>
            <person name="Zhou Q."/>
            <person name="Shang Y."/>
            <person name="Li Y."/>
            <person name="Ivanov S."/>
            <person name="Sharma T."/>
            <person name="Velzen R.V."/>
            <person name="Ruijter N.D."/>
            <person name="Aanen D.K."/>
            <person name="Win J."/>
            <person name="Kamoun S."/>
            <person name="Bisseling T."/>
            <person name="Huang S."/>
        </authorList>
    </citation>
    <scope>NUCLEOTIDE SEQUENCE [LARGE SCALE GENOMIC DNA]</scope>
    <source>
        <strain evidence="2">DAOM197198w</strain>
    </source>
</reference>
<dbReference type="OrthoDB" id="2375603at2759"/>
<accession>A0A015MV89</accession>
<dbReference type="AlphaFoldDB" id="A0A015MV89"/>
<evidence type="ECO:0000313" key="2">
    <source>
        <dbReference type="Proteomes" id="UP000022910"/>
    </source>
</evidence>
<gene>
    <name evidence="1" type="ORF">RirG_085380</name>
</gene>
<dbReference type="HOGENOM" id="CLU_475366_0_0_1"/>
<dbReference type="EMBL" id="JEMT01016517">
    <property type="protein sequence ID" value="EXX70663.1"/>
    <property type="molecule type" value="Genomic_DNA"/>
</dbReference>
<comment type="caution">
    <text evidence="1">The sequence shown here is derived from an EMBL/GenBank/DDBJ whole genome shotgun (WGS) entry which is preliminary data.</text>
</comment>
<protein>
    <submittedName>
        <fullName evidence="1">Uncharacterized protein</fullName>
    </submittedName>
</protein>
<evidence type="ECO:0000313" key="1">
    <source>
        <dbReference type="EMBL" id="EXX70663.1"/>
    </source>
</evidence>